<keyword evidence="3" id="KW-1185">Reference proteome</keyword>
<comment type="caution">
    <text evidence="2">The sequence shown here is derived from an EMBL/GenBank/DDBJ whole genome shotgun (WGS) entry which is preliminary data.</text>
</comment>
<feature type="compositionally biased region" description="Polar residues" evidence="1">
    <location>
        <begin position="1"/>
        <end position="11"/>
    </location>
</feature>
<gene>
    <name evidence="2" type="primary">mmpL2</name>
    <name evidence="2" type="ORF">I551_1822</name>
</gene>
<protein>
    <submittedName>
        <fullName evidence="2">MmpL family membrane protein</fullName>
    </submittedName>
</protein>
<feature type="region of interest" description="Disordered" evidence="1">
    <location>
        <begin position="1"/>
        <end position="77"/>
    </location>
</feature>
<dbReference type="Proteomes" id="UP000020681">
    <property type="component" value="Unassembled WGS sequence"/>
</dbReference>
<reference evidence="2 3" key="1">
    <citation type="submission" date="2014-01" db="EMBL/GenBank/DDBJ databases">
        <authorList>
            <person name="Dobos K."/>
            <person name="Lenaerts A."/>
            <person name="Ordway D."/>
            <person name="DeGroote M.A."/>
            <person name="Parker T."/>
            <person name="Sizemore C."/>
            <person name="Tallon L.J."/>
            <person name="Sadzewicz L.K."/>
            <person name="Sengamalay N."/>
            <person name="Fraser C.M."/>
            <person name="Hine E."/>
            <person name="Shefchek K.A."/>
            <person name="Das S.P."/>
            <person name="Tettelin H."/>
        </authorList>
    </citation>
    <scope>NUCLEOTIDE SEQUENCE [LARGE SCALE GENOMIC DNA]</scope>
    <source>
        <strain evidence="2 3">Harvey</strain>
    </source>
</reference>
<sequence length="77" mass="7962">MQIPTNRSSDTGGDPADPTAALPIQRPEGTDTEAATEQLNARGGQPDGGENPRPRRRGAGGAGGLSAQDLLRREGRL</sequence>
<evidence type="ECO:0000313" key="2">
    <source>
        <dbReference type="EMBL" id="EUA91693.1"/>
    </source>
</evidence>
<evidence type="ECO:0000313" key="3">
    <source>
        <dbReference type="Proteomes" id="UP000020681"/>
    </source>
</evidence>
<dbReference type="EMBL" id="JAOL01000086">
    <property type="protein sequence ID" value="EUA91693.1"/>
    <property type="molecule type" value="Genomic_DNA"/>
</dbReference>
<organism evidence="2 3">
    <name type="scientific">Mycobacterium ulcerans str. Harvey</name>
    <dbReference type="NCBI Taxonomy" id="1299332"/>
    <lineage>
        <taxon>Bacteria</taxon>
        <taxon>Bacillati</taxon>
        <taxon>Actinomycetota</taxon>
        <taxon>Actinomycetes</taxon>
        <taxon>Mycobacteriales</taxon>
        <taxon>Mycobacteriaceae</taxon>
        <taxon>Mycobacterium</taxon>
        <taxon>Mycobacterium ulcerans group</taxon>
    </lineage>
</organism>
<accession>A0ABN0R3Q7</accession>
<evidence type="ECO:0000256" key="1">
    <source>
        <dbReference type="SAM" id="MobiDB-lite"/>
    </source>
</evidence>
<name>A0ABN0R3Q7_MYCUL</name>
<proteinExistence type="predicted"/>